<dbReference type="PANTHER" id="PTHR34072:SF57">
    <property type="entry name" value="RNA-DIRECTED DNA POLYMERASE"/>
    <property type="match status" value="1"/>
</dbReference>
<dbReference type="PANTHER" id="PTHR34072">
    <property type="entry name" value="ENZYMATIC POLYPROTEIN-RELATED"/>
    <property type="match status" value="1"/>
</dbReference>
<feature type="domain" description="Reverse transcriptase/retrotransposon-derived protein RNase H-like" evidence="1">
    <location>
        <begin position="61"/>
        <end position="141"/>
    </location>
</feature>
<reference evidence="2" key="1">
    <citation type="submission" date="2023-08" db="EMBL/GenBank/DDBJ databases">
        <title>A de novo genome assembly of Solanum verrucosum Schlechtendal, a Mexican diploid species geographically isolated from the other diploid A-genome species in potato relatives.</title>
        <authorList>
            <person name="Hosaka K."/>
        </authorList>
    </citation>
    <scope>NUCLEOTIDE SEQUENCE</scope>
    <source>
        <tissue evidence="2">Young leaves</tissue>
    </source>
</reference>
<protein>
    <recommendedName>
        <fullName evidence="1">Reverse transcriptase/retrotransposon-derived protein RNase H-like domain-containing protein</fullName>
    </recommendedName>
</protein>
<dbReference type="InterPro" id="IPR041577">
    <property type="entry name" value="RT_RNaseH_2"/>
</dbReference>
<name>A0AAF1A383_SOLVR</name>
<accession>A0AAF1A383</accession>
<dbReference type="Pfam" id="PF17919">
    <property type="entry name" value="RT_RNaseH_2"/>
    <property type="match status" value="1"/>
</dbReference>
<dbReference type="SUPFAM" id="SSF56672">
    <property type="entry name" value="DNA/RNA polymerases"/>
    <property type="match status" value="1"/>
</dbReference>
<dbReference type="Gene3D" id="3.30.70.270">
    <property type="match status" value="1"/>
</dbReference>
<dbReference type="AlphaFoldDB" id="A0AAF1A383"/>
<dbReference type="InterPro" id="IPR043502">
    <property type="entry name" value="DNA/RNA_pol_sf"/>
</dbReference>
<keyword evidence="3" id="KW-1185">Reference proteome</keyword>
<evidence type="ECO:0000313" key="3">
    <source>
        <dbReference type="Proteomes" id="UP001234989"/>
    </source>
</evidence>
<dbReference type="Proteomes" id="UP001234989">
    <property type="component" value="Chromosome 12"/>
</dbReference>
<evidence type="ECO:0000259" key="1">
    <source>
        <dbReference type="Pfam" id="PF17919"/>
    </source>
</evidence>
<proteinExistence type="predicted"/>
<organism evidence="2 3">
    <name type="scientific">Solanum verrucosum</name>
    <dbReference type="NCBI Taxonomy" id="315347"/>
    <lineage>
        <taxon>Eukaryota</taxon>
        <taxon>Viridiplantae</taxon>
        <taxon>Streptophyta</taxon>
        <taxon>Embryophyta</taxon>
        <taxon>Tracheophyta</taxon>
        <taxon>Spermatophyta</taxon>
        <taxon>Magnoliopsida</taxon>
        <taxon>eudicotyledons</taxon>
        <taxon>Gunneridae</taxon>
        <taxon>Pentapetalae</taxon>
        <taxon>asterids</taxon>
        <taxon>lamiids</taxon>
        <taxon>Solanales</taxon>
        <taxon>Solanaceae</taxon>
        <taxon>Solanoideae</taxon>
        <taxon>Solaneae</taxon>
        <taxon>Solanum</taxon>
    </lineage>
</organism>
<sequence>MQVDQTKIEVIAKLPPTISVKGVWSFLSHAFFYRRFIKDFSEVAHPLCKLLEKESTFNFYEACLKVFLCLKEKLVSVLIIIAPYWTNPFKLMCDASSFALVVVVGQCKGKLFHPIYYARKTLNMAQKNYTVVAHTDHTIIRYLMAKKDSKPRLIR</sequence>
<dbReference type="InterPro" id="IPR043128">
    <property type="entry name" value="Rev_trsase/Diguanyl_cyclase"/>
</dbReference>
<gene>
    <name evidence="2" type="ORF">MTR67_052054</name>
</gene>
<dbReference type="EMBL" id="CP133623">
    <property type="protein sequence ID" value="WMV58669.1"/>
    <property type="molecule type" value="Genomic_DNA"/>
</dbReference>
<evidence type="ECO:0000313" key="2">
    <source>
        <dbReference type="EMBL" id="WMV58669.1"/>
    </source>
</evidence>